<comment type="caution">
    <text evidence="1">The sequence shown here is derived from an EMBL/GenBank/DDBJ whole genome shotgun (WGS) entry which is preliminary data.</text>
</comment>
<gene>
    <name evidence="1" type="ORF">GCM10007103_15190</name>
</gene>
<dbReference type="AlphaFoldDB" id="A0A918SBT5"/>
<reference evidence="1" key="1">
    <citation type="journal article" date="2014" name="Int. J. Syst. Evol. Microbiol.">
        <title>Complete genome sequence of Corynebacterium casei LMG S-19264T (=DSM 44701T), isolated from a smear-ripened cheese.</title>
        <authorList>
            <consortium name="US DOE Joint Genome Institute (JGI-PGF)"/>
            <person name="Walter F."/>
            <person name="Albersmeier A."/>
            <person name="Kalinowski J."/>
            <person name="Ruckert C."/>
        </authorList>
    </citation>
    <scope>NUCLEOTIDE SEQUENCE</scope>
    <source>
        <strain evidence="1">KCTC 12719</strain>
    </source>
</reference>
<keyword evidence="2" id="KW-1185">Reference proteome</keyword>
<sequence>MNNKFRYGIYEFEDPIIFYSNSAMRKNYHQQGMLKLNFLSATLYFRRTGFV</sequence>
<evidence type="ECO:0000313" key="1">
    <source>
        <dbReference type="EMBL" id="GHA34667.1"/>
    </source>
</evidence>
<dbReference type="Proteomes" id="UP000610456">
    <property type="component" value="Unassembled WGS sequence"/>
</dbReference>
<proteinExistence type="predicted"/>
<accession>A0A918SBT5</accession>
<reference evidence="1" key="2">
    <citation type="submission" date="2020-09" db="EMBL/GenBank/DDBJ databases">
        <authorList>
            <person name="Sun Q."/>
            <person name="Kim S."/>
        </authorList>
    </citation>
    <scope>NUCLEOTIDE SEQUENCE</scope>
    <source>
        <strain evidence="1">KCTC 12719</strain>
    </source>
</reference>
<dbReference type="EMBL" id="BMXB01000004">
    <property type="protein sequence ID" value="GHA34667.1"/>
    <property type="molecule type" value="Genomic_DNA"/>
</dbReference>
<evidence type="ECO:0000313" key="2">
    <source>
        <dbReference type="Proteomes" id="UP000610456"/>
    </source>
</evidence>
<name>A0A918SBT5_9FLAO</name>
<organism evidence="1 2">
    <name type="scientific">Salinimicrobium marinum</name>
    <dbReference type="NCBI Taxonomy" id="680283"/>
    <lineage>
        <taxon>Bacteria</taxon>
        <taxon>Pseudomonadati</taxon>
        <taxon>Bacteroidota</taxon>
        <taxon>Flavobacteriia</taxon>
        <taxon>Flavobacteriales</taxon>
        <taxon>Flavobacteriaceae</taxon>
        <taxon>Salinimicrobium</taxon>
    </lineage>
</organism>
<protein>
    <submittedName>
        <fullName evidence="1">Uncharacterized protein</fullName>
    </submittedName>
</protein>